<organism evidence="1 2">
    <name type="scientific">Corynebacterium accolens</name>
    <dbReference type="NCBI Taxonomy" id="38284"/>
    <lineage>
        <taxon>Bacteria</taxon>
        <taxon>Bacillati</taxon>
        <taxon>Actinomycetota</taxon>
        <taxon>Actinomycetes</taxon>
        <taxon>Mycobacteriales</taxon>
        <taxon>Corynebacteriaceae</taxon>
        <taxon>Corynebacterium</taxon>
    </lineage>
</organism>
<evidence type="ECO:0000313" key="2">
    <source>
        <dbReference type="Proteomes" id="UP000218690"/>
    </source>
</evidence>
<sequence length="318" mass="34461">MKPTSLAVRKARELLGVKKVLAASLTALMLPTLYACSDIGRGEKLVTPALAEMSEEDIDLMRAHAENTNQLIDPKFVDKVTVVQDEWGIESARLFFNKSHTLFVAENSDAAKLRAASIAIAQRAPMVVYDDSNRSEILRLVDDIGAGLVVTVGDVPFADTFHPGHEHEHQFVHDPGNTKALGEYTAYSFTSKVIANPARMVEEVARLDANDRFELKAAWQPLPQEITHEKMPAIPGQTRRDGQMAPNIVATAQTPLVNVANANAYGGTILMMPDPDPTATKVGAAMVIGLENGPVVALGPEFGQPKEFSEKIAQGWQG</sequence>
<reference evidence="1 2" key="1">
    <citation type="submission" date="2017-09" db="EMBL/GenBank/DDBJ databases">
        <title>Draft Genome Sequence of Corynebacterium accolens AH4003.</title>
        <authorList>
            <person name="Chen Y."/>
            <person name="Oosthuysen W.F."/>
            <person name="Kelley S."/>
            <person name="Horswill A."/>
        </authorList>
    </citation>
    <scope>NUCLEOTIDE SEQUENCE [LARGE SCALE GENOMIC DNA]</scope>
    <source>
        <strain evidence="1 2">AH4003</strain>
    </source>
</reference>
<dbReference type="EMBL" id="NWBP01000036">
    <property type="protein sequence ID" value="PCC81880.1"/>
    <property type="molecule type" value="Genomic_DNA"/>
</dbReference>
<dbReference type="Proteomes" id="UP000218690">
    <property type="component" value="Unassembled WGS sequence"/>
</dbReference>
<name>A0A2A4AHU5_9CORY</name>
<accession>A0A2A4AHU5</accession>
<gene>
    <name evidence="1" type="ORF">COM45_11810</name>
</gene>
<comment type="caution">
    <text evidence="1">The sequence shown here is derived from an EMBL/GenBank/DDBJ whole genome shotgun (WGS) entry which is preliminary data.</text>
</comment>
<protein>
    <submittedName>
        <fullName evidence="1">Uncharacterized protein</fullName>
    </submittedName>
</protein>
<dbReference type="AlphaFoldDB" id="A0A2A4AHU5"/>
<proteinExistence type="predicted"/>
<evidence type="ECO:0000313" key="1">
    <source>
        <dbReference type="EMBL" id="PCC81880.1"/>
    </source>
</evidence>